<protein>
    <submittedName>
        <fullName evidence="3">DUF2489 domain-containing protein</fullName>
    </submittedName>
</protein>
<dbReference type="Proteomes" id="UP000321764">
    <property type="component" value="Unassembled WGS sequence"/>
</dbReference>
<dbReference type="AlphaFoldDB" id="A0A5C8ZA75"/>
<sequence length="154" mass="18247">MIIAFVVLALIIIALLATYAFYLLKQVRQQEQQKQKIKQQQEKIKTEKQQYILESLRVISHTALNEELSVSEAVIRCKMLLEGLQLSEQQWQPYTLLRDVFDQVAEFDTHQARKDLSKQQRREQDRQRTSIEEKYKAPLTACFEQLKTIDESYL</sequence>
<dbReference type="RefSeq" id="WP_147713119.1">
    <property type="nucleotide sequence ID" value="NZ_VKAD01000001.1"/>
</dbReference>
<comment type="caution">
    <text evidence="3">The sequence shown here is derived from an EMBL/GenBank/DDBJ whole genome shotgun (WGS) entry which is preliminary data.</text>
</comment>
<feature type="coiled-coil region" evidence="1">
    <location>
        <begin position="23"/>
        <end position="54"/>
    </location>
</feature>
<dbReference type="OrthoDB" id="5740155at2"/>
<evidence type="ECO:0000313" key="3">
    <source>
        <dbReference type="EMBL" id="TXR53720.1"/>
    </source>
</evidence>
<evidence type="ECO:0000256" key="1">
    <source>
        <dbReference type="SAM" id="Coils"/>
    </source>
</evidence>
<keyword evidence="1" id="KW-0175">Coiled coil</keyword>
<reference evidence="3 4" key="1">
    <citation type="submission" date="2019-07" db="EMBL/GenBank/DDBJ databases">
        <title>Reinekea sp. strain SSH23 genome sequencing and assembly.</title>
        <authorList>
            <person name="Kim I."/>
        </authorList>
    </citation>
    <scope>NUCLEOTIDE SEQUENCE [LARGE SCALE GENOMIC DNA]</scope>
    <source>
        <strain evidence="3 4">SSH23</strain>
    </source>
</reference>
<dbReference type="InterPro" id="IPR019617">
    <property type="entry name" value="DUF2489"/>
</dbReference>
<gene>
    <name evidence="3" type="ORF">FME95_03940</name>
</gene>
<organism evidence="3 4">
    <name type="scientific">Reinekea thalattae</name>
    <dbReference type="NCBI Taxonomy" id="2593301"/>
    <lineage>
        <taxon>Bacteria</taxon>
        <taxon>Pseudomonadati</taxon>
        <taxon>Pseudomonadota</taxon>
        <taxon>Gammaproteobacteria</taxon>
        <taxon>Oceanospirillales</taxon>
        <taxon>Saccharospirillaceae</taxon>
        <taxon>Reinekea</taxon>
    </lineage>
</organism>
<name>A0A5C8ZA75_9GAMM</name>
<feature type="domain" description="DUF2489" evidence="2">
    <location>
        <begin position="13"/>
        <end position="142"/>
    </location>
</feature>
<evidence type="ECO:0000313" key="4">
    <source>
        <dbReference type="Proteomes" id="UP000321764"/>
    </source>
</evidence>
<dbReference type="EMBL" id="VKAD01000001">
    <property type="protein sequence ID" value="TXR53720.1"/>
    <property type="molecule type" value="Genomic_DNA"/>
</dbReference>
<accession>A0A5C8ZA75</accession>
<proteinExistence type="predicted"/>
<keyword evidence="4" id="KW-1185">Reference proteome</keyword>
<dbReference type="Pfam" id="PF10675">
    <property type="entry name" value="DUF2489"/>
    <property type="match status" value="1"/>
</dbReference>
<evidence type="ECO:0000259" key="2">
    <source>
        <dbReference type="Pfam" id="PF10675"/>
    </source>
</evidence>